<dbReference type="PANTHER" id="PTHR45431">
    <property type="entry name" value="RHODANESE-LIKE DOMAIN-CONTAINING PROTEIN 15, CHLOROPLASTIC"/>
    <property type="match status" value="1"/>
</dbReference>
<sequence length="164" mass="18877">MKILLFTIIGSLTLVLHAQKTLSNLLEKHNIESIPYISIDSLAANQNRFILLDAREKNEYKISHLEKAIHVGYNHFKIDSVQKKIPNKTTKIVVYCSLGIRSKSITDSLLKAGYTNVKNLYGGIFEWKNNSLPIYNTSEKETDSIHAFSKKWHKWLKKGIQIYD</sequence>
<dbReference type="OrthoDB" id="598065at2"/>
<keyword evidence="3" id="KW-1185">Reference proteome</keyword>
<evidence type="ECO:0000259" key="1">
    <source>
        <dbReference type="PROSITE" id="PS50206"/>
    </source>
</evidence>
<dbReference type="SMART" id="SM00450">
    <property type="entry name" value="RHOD"/>
    <property type="match status" value="1"/>
</dbReference>
<name>A0A0P0CKZ6_9FLAO</name>
<dbReference type="PATRIC" id="fig|1736674.3.peg.1623"/>
<dbReference type="InterPro" id="IPR052367">
    <property type="entry name" value="Thiosulfate_ST/Rhodanese-like"/>
</dbReference>
<dbReference type="SUPFAM" id="SSF52821">
    <property type="entry name" value="Rhodanese/Cell cycle control phosphatase"/>
    <property type="match status" value="1"/>
</dbReference>
<dbReference type="Pfam" id="PF00581">
    <property type="entry name" value="Rhodanese"/>
    <property type="match status" value="1"/>
</dbReference>
<dbReference type="RefSeq" id="WP_054726980.1">
    <property type="nucleotide sequence ID" value="NZ_CP012898.1"/>
</dbReference>
<dbReference type="STRING" id="1736674.APS56_07950"/>
<protein>
    <submittedName>
        <fullName evidence="2">Rhodanese</fullName>
    </submittedName>
</protein>
<dbReference type="NCBIfam" id="NF045521">
    <property type="entry name" value="rhoda_near_glyco"/>
    <property type="match status" value="1"/>
</dbReference>
<dbReference type="CDD" id="cd00158">
    <property type="entry name" value="RHOD"/>
    <property type="match status" value="1"/>
</dbReference>
<dbReference type="AlphaFoldDB" id="A0A0P0CKZ6"/>
<reference evidence="2 3" key="1">
    <citation type="submission" date="2015-10" db="EMBL/GenBank/DDBJ databases">
        <authorList>
            <person name="Gilbert D.G."/>
        </authorList>
    </citation>
    <scope>NUCLEOTIDE SEQUENCE [LARGE SCALE GENOMIC DNA]</scope>
    <source>
        <strain evidence="3">HZ-22</strain>
    </source>
</reference>
<dbReference type="Proteomes" id="UP000057981">
    <property type="component" value="Chromosome"/>
</dbReference>
<accession>A0A0P0CKZ6</accession>
<dbReference type="EMBL" id="CP012898">
    <property type="protein sequence ID" value="ALJ05063.1"/>
    <property type="molecule type" value="Genomic_DNA"/>
</dbReference>
<proteinExistence type="predicted"/>
<dbReference type="InterPro" id="IPR001763">
    <property type="entry name" value="Rhodanese-like_dom"/>
</dbReference>
<gene>
    <name evidence="2" type="ORF">APS56_07950</name>
</gene>
<dbReference type="Gene3D" id="3.40.250.10">
    <property type="entry name" value="Rhodanese-like domain"/>
    <property type="match status" value="1"/>
</dbReference>
<dbReference type="PANTHER" id="PTHR45431:SF3">
    <property type="entry name" value="RHODANESE-LIKE DOMAIN-CONTAINING PROTEIN 15, CHLOROPLASTIC"/>
    <property type="match status" value="1"/>
</dbReference>
<evidence type="ECO:0000313" key="3">
    <source>
        <dbReference type="Proteomes" id="UP000057981"/>
    </source>
</evidence>
<dbReference type="KEGG" id="ahz:APS56_07950"/>
<dbReference type="PROSITE" id="PS50206">
    <property type="entry name" value="RHODANESE_3"/>
    <property type="match status" value="1"/>
</dbReference>
<organism evidence="2 3">
    <name type="scientific">Pseudalgibacter alginicilyticus</name>
    <dbReference type="NCBI Taxonomy" id="1736674"/>
    <lineage>
        <taxon>Bacteria</taxon>
        <taxon>Pseudomonadati</taxon>
        <taxon>Bacteroidota</taxon>
        <taxon>Flavobacteriia</taxon>
        <taxon>Flavobacteriales</taxon>
        <taxon>Flavobacteriaceae</taxon>
        <taxon>Pseudalgibacter</taxon>
    </lineage>
</organism>
<dbReference type="InterPro" id="IPR036873">
    <property type="entry name" value="Rhodanese-like_dom_sf"/>
</dbReference>
<evidence type="ECO:0000313" key="2">
    <source>
        <dbReference type="EMBL" id="ALJ05063.1"/>
    </source>
</evidence>
<feature type="domain" description="Rhodanese" evidence="1">
    <location>
        <begin position="45"/>
        <end position="136"/>
    </location>
</feature>